<evidence type="ECO:0000313" key="1">
    <source>
        <dbReference type="EMBL" id="KAF7274984.1"/>
    </source>
</evidence>
<reference evidence="1" key="1">
    <citation type="submission" date="2020-08" db="EMBL/GenBank/DDBJ databases">
        <title>Genome sequencing and assembly of the red palm weevil Rhynchophorus ferrugineus.</title>
        <authorList>
            <person name="Dias G.B."/>
            <person name="Bergman C.M."/>
            <person name="Manee M."/>
        </authorList>
    </citation>
    <scope>NUCLEOTIDE SEQUENCE</scope>
    <source>
        <strain evidence="1">AA-2017</strain>
        <tissue evidence="1">Whole larva</tissue>
    </source>
</reference>
<accession>A0A834I8G1</accession>
<proteinExistence type="predicted"/>
<keyword evidence="2" id="KW-1185">Reference proteome</keyword>
<protein>
    <submittedName>
        <fullName evidence="1">Uncharacterized protein</fullName>
    </submittedName>
</protein>
<sequence length="125" mass="14117">MIFPSAASRARPYNEPLQISALPSITLVEELTGIRYTLSLYIAIGISTESMLEFVMVTYEQFKRDVLEYPVRILDTVPLSLDEELDDTFCFNKMILGKTILLLVVLTVYVCLPSSDTAFKIINSK</sequence>
<dbReference type="EMBL" id="JAACXV010011672">
    <property type="protein sequence ID" value="KAF7274984.1"/>
    <property type="molecule type" value="Genomic_DNA"/>
</dbReference>
<dbReference type="AlphaFoldDB" id="A0A834I8G1"/>
<organism evidence="1 2">
    <name type="scientific">Rhynchophorus ferrugineus</name>
    <name type="common">Red palm weevil</name>
    <name type="synonym">Curculio ferrugineus</name>
    <dbReference type="NCBI Taxonomy" id="354439"/>
    <lineage>
        <taxon>Eukaryota</taxon>
        <taxon>Metazoa</taxon>
        <taxon>Ecdysozoa</taxon>
        <taxon>Arthropoda</taxon>
        <taxon>Hexapoda</taxon>
        <taxon>Insecta</taxon>
        <taxon>Pterygota</taxon>
        <taxon>Neoptera</taxon>
        <taxon>Endopterygota</taxon>
        <taxon>Coleoptera</taxon>
        <taxon>Polyphaga</taxon>
        <taxon>Cucujiformia</taxon>
        <taxon>Curculionidae</taxon>
        <taxon>Dryophthorinae</taxon>
        <taxon>Rhynchophorus</taxon>
    </lineage>
</organism>
<name>A0A834I8G1_RHYFE</name>
<evidence type="ECO:0000313" key="2">
    <source>
        <dbReference type="Proteomes" id="UP000625711"/>
    </source>
</evidence>
<dbReference type="Proteomes" id="UP000625711">
    <property type="component" value="Unassembled WGS sequence"/>
</dbReference>
<comment type="caution">
    <text evidence="1">The sequence shown here is derived from an EMBL/GenBank/DDBJ whole genome shotgun (WGS) entry which is preliminary data.</text>
</comment>
<gene>
    <name evidence="1" type="ORF">GWI33_012300</name>
</gene>